<gene>
    <name evidence="1" type="ORF">HCN50_30320</name>
</gene>
<dbReference type="AlphaFoldDB" id="A0A7Y4HAR1"/>
<accession>A0A7Y4HAR1</accession>
<dbReference type="InterPro" id="IPR027417">
    <property type="entry name" value="P-loop_NTPase"/>
</dbReference>
<dbReference type="SUPFAM" id="SSF52540">
    <property type="entry name" value="P-loop containing nucleoside triphosphate hydrolases"/>
    <property type="match status" value="1"/>
</dbReference>
<dbReference type="Proteomes" id="UP000528734">
    <property type="component" value="Unassembled WGS sequence"/>
</dbReference>
<proteinExistence type="predicted"/>
<protein>
    <recommendedName>
        <fullName evidence="3">DUF1611 domain-containing protein</fullName>
    </recommendedName>
</protein>
<name>A0A7Y4HAR1_9BRAD</name>
<comment type="caution">
    <text evidence="1">The sequence shown here is derived from an EMBL/GenBank/DDBJ whole genome shotgun (WGS) entry which is preliminary data.</text>
</comment>
<keyword evidence="2" id="KW-1185">Reference proteome</keyword>
<dbReference type="RefSeq" id="WP_171713529.1">
    <property type="nucleotide sequence ID" value="NZ_JAAVLW010000012.1"/>
</dbReference>
<dbReference type="EMBL" id="JAAVLW010000012">
    <property type="protein sequence ID" value="NOJ50479.1"/>
    <property type="molecule type" value="Genomic_DNA"/>
</dbReference>
<evidence type="ECO:0000313" key="2">
    <source>
        <dbReference type="Proteomes" id="UP000528734"/>
    </source>
</evidence>
<sequence length="281" mass="29619">MLAPGDIFLATPGHRESTRWVVGGIPAGGLVPSESYWVLAQAGIIGNFVGDSPGSKGHLGEVKYLGAVRIGDDQNLNMRDFVVSSKNGKSDKAALLYVVLGTSAEVGKTTAGIGIIRSLLQSGHRTIVTLKATGTSSVSELLAYRDFGAAHAFDCVDFGMPTTYPSDRAGVEDMFDRALDFCLCMPADAVIIECGGDFLGANVPVFLQRLKGRRSNGKFILAAADALAALGGKLMLHDMGFSVDLITGLCTDTPTLRQRTESLCGIPAFNMARGGNKGLRF</sequence>
<evidence type="ECO:0000313" key="1">
    <source>
        <dbReference type="EMBL" id="NOJ50479.1"/>
    </source>
</evidence>
<organism evidence="1 2">
    <name type="scientific">Bradyrhizobium archetypum</name>
    <dbReference type="NCBI Taxonomy" id="2721160"/>
    <lineage>
        <taxon>Bacteria</taxon>
        <taxon>Pseudomonadati</taxon>
        <taxon>Pseudomonadota</taxon>
        <taxon>Alphaproteobacteria</taxon>
        <taxon>Hyphomicrobiales</taxon>
        <taxon>Nitrobacteraceae</taxon>
        <taxon>Bradyrhizobium</taxon>
    </lineage>
</organism>
<evidence type="ECO:0008006" key="3">
    <source>
        <dbReference type="Google" id="ProtNLM"/>
    </source>
</evidence>
<reference evidence="1 2" key="1">
    <citation type="submission" date="2020-03" db="EMBL/GenBank/DDBJ databases">
        <title>Bradyrhizobium diversity isolated from nodules of Muelleranthus trifoliolatus.</title>
        <authorList>
            <person name="Klepa M."/>
            <person name="Helene L."/>
            <person name="Hungria M."/>
        </authorList>
    </citation>
    <scope>NUCLEOTIDE SEQUENCE [LARGE SCALE GENOMIC DNA]</scope>
    <source>
        <strain evidence="1 2">WSM 1744</strain>
    </source>
</reference>